<evidence type="ECO:0000256" key="8">
    <source>
        <dbReference type="ARBA" id="ARBA00019973"/>
    </source>
</evidence>
<keyword evidence="10" id="KW-0547">Nucleotide-binding</keyword>
<dbReference type="PANTHER" id="PTHR43289">
    <property type="entry name" value="MITOGEN-ACTIVATED PROTEIN KINASE KINASE KINASE 20-RELATED"/>
    <property type="match status" value="1"/>
</dbReference>
<evidence type="ECO:0000256" key="13">
    <source>
        <dbReference type="ARBA" id="ARBA00023212"/>
    </source>
</evidence>
<evidence type="ECO:0000256" key="9">
    <source>
        <dbReference type="ARBA" id="ARBA00022679"/>
    </source>
</evidence>
<dbReference type="EC" id="2.7.11.1" evidence="6"/>
<dbReference type="InterPro" id="IPR008266">
    <property type="entry name" value="Tyr_kinase_AS"/>
</dbReference>
<accession>A0A6A6I442</accession>
<keyword evidence="18" id="KW-0472">Membrane</keyword>
<dbReference type="InterPro" id="IPR001245">
    <property type="entry name" value="Ser-Thr/Tyr_kinase_cat_dom"/>
</dbReference>
<comment type="similarity">
    <text evidence="4">Belongs to the protein kinase superfamily. NEK Ser/Thr protein kinase family. NIMA subfamily.</text>
</comment>
<keyword evidence="13" id="KW-0206">Cytoskeleton</keyword>
<dbReference type="GeneID" id="54584978"/>
<comment type="subunit">
    <text evidence="5">Component of the EKC/KEOPS complex composed of at least BUD32, CGI121, GON7, KAE1 and PCC1; the whole complex dimerizes.</text>
</comment>
<protein>
    <recommendedName>
        <fullName evidence="8">EKC/KEOPS complex subunit BUD32</fullName>
        <ecNumber evidence="6">2.7.11.1</ecNumber>
    </recommendedName>
    <alternativeName>
        <fullName evidence="14 15">Atypical Serine/threonine protein kinase BUD32</fullName>
    </alternativeName>
    <alternativeName>
        <fullName evidence="7">EKC/KEOPS complex subunit bud32</fullName>
    </alternativeName>
</protein>
<dbReference type="RefSeq" id="XP_033680125.1">
    <property type="nucleotide sequence ID" value="XM_033831648.1"/>
</dbReference>
<evidence type="ECO:0000256" key="16">
    <source>
        <dbReference type="ARBA" id="ARBA00047899"/>
    </source>
</evidence>
<evidence type="ECO:0000256" key="15">
    <source>
        <dbReference type="ARBA" id="ARBA00033194"/>
    </source>
</evidence>
<evidence type="ECO:0000256" key="11">
    <source>
        <dbReference type="ARBA" id="ARBA00022777"/>
    </source>
</evidence>
<evidence type="ECO:0000256" key="4">
    <source>
        <dbReference type="ARBA" id="ARBA00010886"/>
    </source>
</evidence>
<dbReference type="Pfam" id="PF07714">
    <property type="entry name" value="PK_Tyr_Ser-Thr"/>
    <property type="match status" value="1"/>
</dbReference>
<proteinExistence type="inferred from homology"/>
<dbReference type="GO" id="GO:0000922">
    <property type="term" value="C:spindle pole"/>
    <property type="evidence" value="ECO:0007669"/>
    <property type="project" value="UniProtKB-SubCell"/>
</dbReference>
<organism evidence="20 21">
    <name type="scientific">Trematosphaeria pertusa</name>
    <dbReference type="NCBI Taxonomy" id="390896"/>
    <lineage>
        <taxon>Eukaryota</taxon>
        <taxon>Fungi</taxon>
        <taxon>Dikarya</taxon>
        <taxon>Ascomycota</taxon>
        <taxon>Pezizomycotina</taxon>
        <taxon>Dothideomycetes</taxon>
        <taxon>Pleosporomycetidae</taxon>
        <taxon>Pleosporales</taxon>
        <taxon>Massarineae</taxon>
        <taxon>Trematosphaeriaceae</taxon>
        <taxon>Trematosphaeria</taxon>
    </lineage>
</organism>
<keyword evidence="9" id="KW-0808">Transferase</keyword>
<keyword evidence="21" id="KW-1185">Reference proteome</keyword>
<evidence type="ECO:0000313" key="20">
    <source>
        <dbReference type="EMBL" id="KAF2245121.1"/>
    </source>
</evidence>
<name>A0A6A6I442_9PLEO</name>
<keyword evidence="18" id="KW-0812">Transmembrane</keyword>
<evidence type="ECO:0000256" key="1">
    <source>
        <dbReference type="ARBA" id="ARBA00003747"/>
    </source>
</evidence>
<gene>
    <name evidence="20" type="ORF">BU26DRAFT_542485</name>
</gene>
<keyword evidence="12" id="KW-0067">ATP-binding</keyword>
<dbReference type="PROSITE" id="PS50011">
    <property type="entry name" value="PROTEIN_KINASE_DOM"/>
    <property type="match status" value="1"/>
</dbReference>
<sequence length="249" mass="27707">MSRSDYTIHYPRGLSHGDIVGAGITAIVARLDAVIKFVRPSKREFLERERRIYERLEHNEGVLRYYGSLEDALILQYCSSVAFVHSENILHGDISCNNVFLDENLNAKLGDFAGSSIDNEPPLICYETSHEHPDNEGVSHKSEVFALGSTFYEIMTGSKPHEGFSDEAVHDGFSKVNFPSLTSLPAFGEIIAKCWDRTYATIDDLLEDVQIEAATKSRCAARVQPSPISHITVALVSLAIIAFWAKMRA</sequence>
<evidence type="ECO:0000256" key="6">
    <source>
        <dbReference type="ARBA" id="ARBA00012513"/>
    </source>
</evidence>
<dbReference type="SUPFAM" id="SSF56112">
    <property type="entry name" value="Protein kinase-like (PK-like)"/>
    <property type="match status" value="1"/>
</dbReference>
<evidence type="ECO:0000256" key="5">
    <source>
        <dbReference type="ARBA" id="ARBA00011534"/>
    </source>
</evidence>
<reference evidence="20" key="1">
    <citation type="journal article" date="2020" name="Stud. Mycol.">
        <title>101 Dothideomycetes genomes: a test case for predicting lifestyles and emergence of pathogens.</title>
        <authorList>
            <person name="Haridas S."/>
            <person name="Albert R."/>
            <person name="Binder M."/>
            <person name="Bloem J."/>
            <person name="Labutti K."/>
            <person name="Salamov A."/>
            <person name="Andreopoulos B."/>
            <person name="Baker S."/>
            <person name="Barry K."/>
            <person name="Bills G."/>
            <person name="Bluhm B."/>
            <person name="Cannon C."/>
            <person name="Castanera R."/>
            <person name="Culley D."/>
            <person name="Daum C."/>
            <person name="Ezra D."/>
            <person name="Gonzalez J."/>
            <person name="Henrissat B."/>
            <person name="Kuo A."/>
            <person name="Liang C."/>
            <person name="Lipzen A."/>
            <person name="Lutzoni F."/>
            <person name="Magnuson J."/>
            <person name="Mondo S."/>
            <person name="Nolan M."/>
            <person name="Ohm R."/>
            <person name="Pangilinan J."/>
            <person name="Park H.-J."/>
            <person name="Ramirez L."/>
            <person name="Alfaro M."/>
            <person name="Sun H."/>
            <person name="Tritt A."/>
            <person name="Yoshinaga Y."/>
            <person name="Zwiers L.-H."/>
            <person name="Turgeon B."/>
            <person name="Goodwin S."/>
            <person name="Spatafora J."/>
            <person name="Crous P."/>
            <person name="Grigoriev I."/>
        </authorList>
    </citation>
    <scope>NUCLEOTIDE SEQUENCE</scope>
    <source>
        <strain evidence="20">CBS 122368</strain>
    </source>
</reference>
<comment type="catalytic activity">
    <reaction evidence="16">
        <text>L-threonyl-[protein] + ATP = O-phospho-L-threonyl-[protein] + ADP + H(+)</text>
        <dbReference type="Rhea" id="RHEA:46608"/>
        <dbReference type="Rhea" id="RHEA-COMP:11060"/>
        <dbReference type="Rhea" id="RHEA-COMP:11605"/>
        <dbReference type="ChEBI" id="CHEBI:15378"/>
        <dbReference type="ChEBI" id="CHEBI:30013"/>
        <dbReference type="ChEBI" id="CHEBI:30616"/>
        <dbReference type="ChEBI" id="CHEBI:61977"/>
        <dbReference type="ChEBI" id="CHEBI:456216"/>
        <dbReference type="EC" id="2.7.11.1"/>
    </reaction>
</comment>
<dbReference type="PROSITE" id="PS00109">
    <property type="entry name" value="PROTEIN_KINASE_TYR"/>
    <property type="match status" value="1"/>
</dbReference>
<keyword evidence="11 20" id="KW-0418">Kinase</keyword>
<dbReference type="GO" id="GO:0005524">
    <property type="term" value="F:ATP binding"/>
    <property type="evidence" value="ECO:0007669"/>
    <property type="project" value="UniProtKB-KW"/>
</dbReference>
<dbReference type="GO" id="GO:0004674">
    <property type="term" value="F:protein serine/threonine kinase activity"/>
    <property type="evidence" value="ECO:0007669"/>
    <property type="project" value="UniProtKB-EC"/>
</dbReference>
<dbReference type="Proteomes" id="UP000800094">
    <property type="component" value="Unassembled WGS sequence"/>
</dbReference>
<evidence type="ECO:0000256" key="17">
    <source>
        <dbReference type="ARBA" id="ARBA00048679"/>
    </source>
</evidence>
<keyword evidence="13" id="KW-0963">Cytoplasm</keyword>
<comment type="function">
    <text evidence="1">Component of the EKC/KEOPS complex that is required for the formation of a threonylcarbamoyl group on adenosine at position 37 (t(6)A37) in tRNAs that read codons beginning with adenine. The complex is probably involved in the transfer of the threonylcarbamoyl moiety of threonylcarbamoyl-AMP (TC-AMP) to the N6 group of A37. BUD32 has ATPase activity in the context of the EKC/KEOPS complex and likely plays a supporting role to the catalytic subunit KAE1. The EKC/KEOPS complex also promotes both telomere uncapping and telomere elongation. The complex is required for efficient recruitment of transcriptional coactivators.</text>
</comment>
<dbReference type="PANTHER" id="PTHR43289:SF6">
    <property type="entry name" value="SERINE_THREONINE-PROTEIN KINASE NEKL-3"/>
    <property type="match status" value="1"/>
</dbReference>
<dbReference type="InterPro" id="IPR011009">
    <property type="entry name" value="Kinase-like_dom_sf"/>
</dbReference>
<feature type="domain" description="Protein kinase" evidence="19">
    <location>
        <begin position="1"/>
        <end position="249"/>
    </location>
</feature>
<keyword evidence="18" id="KW-1133">Transmembrane helix</keyword>
<evidence type="ECO:0000256" key="12">
    <source>
        <dbReference type="ARBA" id="ARBA00022840"/>
    </source>
</evidence>
<feature type="transmembrane region" description="Helical" evidence="18">
    <location>
        <begin position="227"/>
        <end position="245"/>
    </location>
</feature>
<evidence type="ECO:0000259" key="19">
    <source>
        <dbReference type="PROSITE" id="PS50011"/>
    </source>
</evidence>
<comment type="subcellular location">
    <subcellularLocation>
        <location evidence="2">Cytoplasm</location>
        <location evidence="2">Cytoskeleton</location>
        <location evidence="2">Microtubule organizing center</location>
        <location evidence="2">Centrosome</location>
    </subcellularLocation>
    <subcellularLocation>
        <location evidence="3">Cytoplasm</location>
        <location evidence="3">Cytoskeleton</location>
        <location evidence="3">Spindle pole</location>
    </subcellularLocation>
</comment>
<evidence type="ECO:0000256" key="14">
    <source>
        <dbReference type="ARBA" id="ARBA00030980"/>
    </source>
</evidence>
<dbReference type="OrthoDB" id="1668230at2759"/>
<evidence type="ECO:0000256" key="7">
    <source>
        <dbReference type="ARBA" id="ARBA00013948"/>
    </source>
</evidence>
<comment type="catalytic activity">
    <reaction evidence="17">
        <text>L-seryl-[protein] + ATP = O-phospho-L-seryl-[protein] + ADP + H(+)</text>
        <dbReference type="Rhea" id="RHEA:17989"/>
        <dbReference type="Rhea" id="RHEA-COMP:9863"/>
        <dbReference type="Rhea" id="RHEA-COMP:11604"/>
        <dbReference type="ChEBI" id="CHEBI:15378"/>
        <dbReference type="ChEBI" id="CHEBI:29999"/>
        <dbReference type="ChEBI" id="CHEBI:30616"/>
        <dbReference type="ChEBI" id="CHEBI:83421"/>
        <dbReference type="ChEBI" id="CHEBI:456216"/>
        <dbReference type="EC" id="2.7.11.1"/>
    </reaction>
</comment>
<evidence type="ECO:0000256" key="2">
    <source>
        <dbReference type="ARBA" id="ARBA00004300"/>
    </source>
</evidence>
<dbReference type="SMART" id="SM00220">
    <property type="entry name" value="S_TKc"/>
    <property type="match status" value="1"/>
</dbReference>
<evidence type="ECO:0000313" key="21">
    <source>
        <dbReference type="Proteomes" id="UP000800094"/>
    </source>
</evidence>
<evidence type="ECO:0000256" key="10">
    <source>
        <dbReference type="ARBA" id="ARBA00022741"/>
    </source>
</evidence>
<dbReference type="EMBL" id="ML987201">
    <property type="protein sequence ID" value="KAF2245121.1"/>
    <property type="molecule type" value="Genomic_DNA"/>
</dbReference>
<dbReference type="Gene3D" id="1.10.510.10">
    <property type="entry name" value="Transferase(Phosphotransferase) domain 1"/>
    <property type="match status" value="1"/>
</dbReference>
<dbReference type="AlphaFoldDB" id="A0A6A6I442"/>
<evidence type="ECO:0000256" key="18">
    <source>
        <dbReference type="SAM" id="Phobius"/>
    </source>
</evidence>
<evidence type="ECO:0000256" key="3">
    <source>
        <dbReference type="ARBA" id="ARBA00004647"/>
    </source>
</evidence>
<dbReference type="InterPro" id="IPR000719">
    <property type="entry name" value="Prot_kinase_dom"/>
</dbReference>